<comment type="caution">
    <text evidence="3">The sequence shown here is derived from an EMBL/GenBank/DDBJ whole genome shotgun (WGS) entry which is preliminary data.</text>
</comment>
<dbReference type="Pfam" id="PF03401">
    <property type="entry name" value="TctC"/>
    <property type="match status" value="1"/>
</dbReference>
<feature type="chain" id="PRO_5032338193" evidence="2">
    <location>
        <begin position="21"/>
        <end position="288"/>
    </location>
</feature>
<organism evidence="3 4">
    <name type="scientific">Parapusillimonas granuli</name>
    <dbReference type="NCBI Taxonomy" id="380911"/>
    <lineage>
        <taxon>Bacteria</taxon>
        <taxon>Pseudomonadati</taxon>
        <taxon>Pseudomonadota</taxon>
        <taxon>Betaproteobacteria</taxon>
        <taxon>Burkholderiales</taxon>
        <taxon>Alcaligenaceae</taxon>
        <taxon>Parapusillimonas</taxon>
    </lineage>
</organism>
<keyword evidence="4" id="KW-1185">Reference proteome</keyword>
<evidence type="ECO:0000256" key="2">
    <source>
        <dbReference type="SAM" id="SignalP"/>
    </source>
</evidence>
<dbReference type="PANTHER" id="PTHR42928">
    <property type="entry name" value="TRICARBOXYLATE-BINDING PROTEIN"/>
    <property type="match status" value="1"/>
</dbReference>
<evidence type="ECO:0000313" key="3">
    <source>
        <dbReference type="EMBL" id="NYT49161.1"/>
    </source>
</evidence>
<dbReference type="CDD" id="cd07012">
    <property type="entry name" value="PBP2_Bug_TTT"/>
    <property type="match status" value="1"/>
</dbReference>
<dbReference type="Gene3D" id="3.40.190.10">
    <property type="entry name" value="Periplasmic binding protein-like II"/>
    <property type="match status" value="1"/>
</dbReference>
<accession>A0A853G348</accession>
<dbReference type="AlphaFoldDB" id="A0A853G348"/>
<gene>
    <name evidence="3" type="ORF">H0A72_07525</name>
</gene>
<proteinExistence type="inferred from homology"/>
<dbReference type="PIRSF" id="PIRSF017082">
    <property type="entry name" value="YflP"/>
    <property type="match status" value="1"/>
</dbReference>
<reference evidence="3 4" key="1">
    <citation type="submission" date="2020-07" db="EMBL/GenBank/DDBJ databases">
        <title>Taxonomic revisions and descriptions of new bacterial species based on genomic comparisons in the high-G+C-content subgroup of the family Alcaligenaceae.</title>
        <authorList>
            <person name="Szabo A."/>
            <person name="Felfoldi T."/>
        </authorList>
    </citation>
    <scope>NUCLEOTIDE SEQUENCE [LARGE SCALE GENOMIC DNA]</scope>
    <source>
        <strain evidence="3 4">LMG 24012</strain>
    </source>
</reference>
<protein>
    <submittedName>
        <fullName evidence="3">Tripartite tricarboxylate transporter substrate binding protein</fullName>
    </submittedName>
</protein>
<dbReference type="Proteomes" id="UP000559809">
    <property type="component" value="Unassembled WGS sequence"/>
</dbReference>
<name>A0A853G348_9BURK</name>
<comment type="similarity">
    <text evidence="1">Belongs to the UPF0065 (bug) family.</text>
</comment>
<dbReference type="PANTHER" id="PTHR42928:SF5">
    <property type="entry name" value="BLR1237 PROTEIN"/>
    <property type="match status" value="1"/>
</dbReference>
<dbReference type="Gene3D" id="3.40.190.150">
    <property type="entry name" value="Bordetella uptake gene, domain 1"/>
    <property type="match status" value="1"/>
</dbReference>
<dbReference type="InterPro" id="IPR042100">
    <property type="entry name" value="Bug_dom1"/>
</dbReference>
<evidence type="ECO:0000313" key="4">
    <source>
        <dbReference type="Proteomes" id="UP000559809"/>
    </source>
</evidence>
<dbReference type="InterPro" id="IPR005064">
    <property type="entry name" value="BUG"/>
</dbReference>
<sequence>MVRTTLAASLLFTAAAQAQAWPGSKPVTIVVPSAPGGAGGIIGTAAAKNAAADGHTFLLSTNSTQSANQFLYKSLPYDAAKDFVDIGMIGKFGTVAVVAPNSPIKDLKELVDLAKKKPGEVFFGYYSSSSQVPPNLLKQYADINTEGAAYKNITQILTDLRGGLIQFAFVDYLTAKGQIDGGNLKPIAVTGAQPNPLWPNVPTTDSIYPGFVVEGWLGISAPAGTPKEVVAKMNGYLKAAVGDKATREQLTNMGLQPEAMDVDAFGQYVRDDTQRWKEWVKTAKIQPQ</sequence>
<dbReference type="EMBL" id="JACCEM010000003">
    <property type="protein sequence ID" value="NYT49161.1"/>
    <property type="molecule type" value="Genomic_DNA"/>
</dbReference>
<keyword evidence="2" id="KW-0732">Signal</keyword>
<evidence type="ECO:0000256" key="1">
    <source>
        <dbReference type="ARBA" id="ARBA00006987"/>
    </source>
</evidence>
<feature type="signal peptide" evidence="2">
    <location>
        <begin position="1"/>
        <end position="20"/>
    </location>
</feature>
<dbReference type="SUPFAM" id="SSF53850">
    <property type="entry name" value="Periplasmic binding protein-like II"/>
    <property type="match status" value="1"/>
</dbReference>